<sequence length="1073" mass="123359">MNKKYLWLFLLILPAVPYFLWLLKSETPLSVAILDKTVPADDYREHSGLTWLLNHWKIVLPEDSSSYQLTDYAGWHPENEKDEKIKNLDLSTIKPDVIYIADTYGVYPEQSENSERGNDPIYGGLTQEEVYQIEKSLKEDGSTLITEFNTLASPTDEKAKKSMYNLLGIQWSGWTGRYFNELDPNESSELPNWIIDSYQSQSSTWTFAGPGFVFTNEDGSLFVLEEEEHYNEKGLWIDYTEKGRNLFELKESPSYGYWFDVIQNDSAEVLGNYKMDLTESGKTALEEYGIPASFPAVTLLEQGPSKRYYFAGDFVDTGSSPRMHKYIGLENIQKIFAFEKKDRPQTFYWKAYVPMMKAILNEAKNSGEEAAQQAADPKPMPALVKENQYQVLKDGKWEQLTIKGVNMGIAKPGYFPGETAITRDEYYRWFEMIHEMNANAIRVYTLHPPGFYQALKQFNDEHKDDPLYVFHGIWIDEGPLEETLDAFAPGSSEPFIEEMKRIVDVVHGNANISDKPGHASGIYTADISDYVIGWILGIEWYPYMVENTNKVHASMGEYDGSFTYTKGAAPFENWLAGMMDTILVYDNENYGTTRPVSFTNWVTTDLLDHPSEPLEQEDLASVNPNVIYLKEEKSAGQFASYHVYPYYPDFLNLEEKYLNYVDHRGNKNSYAGYLNDLQEAHRLPVLIAEFGVPGSRGMTHENPYGWNQGFHNEEDQGTIDASLFEDIINEGYLGGLVFTWQDEWFKRTWNTLELDNSDRRPFWSNAQTNEQQFGLLSFDRHKVKLDGDTSDWKDVQALYDHTEEKQSELQSLKIDHDEKYLYLNLKLSDSAIQDWEERDILLLLDNGKEGGNTISTSDTDFEGIDFVLHLNGKKNSRVLTDSFYDPFYYQYSEQLSFLSRQPYHGTQGSGVFHPIRLALNKPLFIPSTGETLPFKAYETGRLKFGIGSPEDPEYDSLSDFYVNEKDGIVEVRIPWLMLNFRDPSQKEIIGDLWSAGMDASEVTDGIKASVLLGSGLETNIENLAMKNLKVTDMLPEDGSSVKKYTWDKWDLPQYEERLKKSYYILQELYGKYE</sequence>
<dbReference type="InterPro" id="IPR017853">
    <property type="entry name" value="GH"/>
</dbReference>
<dbReference type="RefSeq" id="WP_148941272.1">
    <property type="nucleotide sequence ID" value="NZ_VTEI01000010.1"/>
</dbReference>
<evidence type="ECO:0000313" key="2">
    <source>
        <dbReference type="Proteomes" id="UP000322267"/>
    </source>
</evidence>
<dbReference type="Proteomes" id="UP000322267">
    <property type="component" value="Unassembled WGS sequence"/>
</dbReference>
<dbReference type="AlphaFoldDB" id="A0A5D4NLG4"/>
<organism evidence="1 2">
    <name type="scientific">Rossellomorea vietnamensis</name>
    <dbReference type="NCBI Taxonomy" id="218284"/>
    <lineage>
        <taxon>Bacteria</taxon>
        <taxon>Bacillati</taxon>
        <taxon>Bacillota</taxon>
        <taxon>Bacilli</taxon>
        <taxon>Bacillales</taxon>
        <taxon>Bacillaceae</taxon>
        <taxon>Rossellomorea</taxon>
    </lineage>
</organism>
<dbReference type="SUPFAM" id="SSF51445">
    <property type="entry name" value="(Trans)glycosidases"/>
    <property type="match status" value="1"/>
</dbReference>
<proteinExistence type="predicted"/>
<dbReference type="EMBL" id="VTEI01000010">
    <property type="protein sequence ID" value="TYS14957.1"/>
    <property type="molecule type" value="Genomic_DNA"/>
</dbReference>
<dbReference type="Gene3D" id="3.20.20.80">
    <property type="entry name" value="Glycosidases"/>
    <property type="match status" value="2"/>
</dbReference>
<reference evidence="1 2" key="1">
    <citation type="submission" date="2019-08" db="EMBL/GenBank/DDBJ databases">
        <title>Bacillus genomes from the desert of Cuatro Cienegas, Coahuila.</title>
        <authorList>
            <person name="Olmedo-Alvarez G."/>
        </authorList>
    </citation>
    <scope>NUCLEOTIDE SEQUENCE [LARGE SCALE GENOMIC DNA]</scope>
    <source>
        <strain evidence="1 2">CH34_1T</strain>
    </source>
</reference>
<protein>
    <submittedName>
        <fullName evidence="1">Uncharacterized protein</fullName>
    </submittedName>
</protein>
<accession>A0A5D4NLG4</accession>
<evidence type="ECO:0000313" key="1">
    <source>
        <dbReference type="EMBL" id="TYS14957.1"/>
    </source>
</evidence>
<gene>
    <name evidence="1" type="ORF">FZC78_16785</name>
</gene>
<name>A0A5D4NLG4_9BACI</name>
<dbReference type="OrthoDB" id="916275at2"/>
<comment type="caution">
    <text evidence="1">The sequence shown here is derived from an EMBL/GenBank/DDBJ whole genome shotgun (WGS) entry which is preliminary data.</text>
</comment>